<reference evidence="2" key="3">
    <citation type="submission" date="2016-06" db="UniProtKB">
        <authorList>
            <consortium name="WormBaseParasite"/>
        </authorList>
    </citation>
    <scope>IDENTIFICATION</scope>
</reference>
<accession>A0A183BNN1</accession>
<dbReference type="WBParaSite" id="GPLIN_000221700">
    <property type="protein sequence ID" value="GPLIN_000221700"/>
    <property type="gene ID" value="GPLIN_000221700"/>
</dbReference>
<evidence type="ECO:0000313" key="1">
    <source>
        <dbReference type="Proteomes" id="UP000050741"/>
    </source>
</evidence>
<dbReference type="Proteomes" id="UP000050741">
    <property type="component" value="Unassembled WGS sequence"/>
</dbReference>
<protein>
    <submittedName>
        <fullName evidence="2">Secreted protein</fullName>
    </submittedName>
</protein>
<organism evidence="1 2">
    <name type="scientific">Globodera pallida</name>
    <name type="common">Potato cyst nematode worm</name>
    <name type="synonym">Heterodera pallida</name>
    <dbReference type="NCBI Taxonomy" id="36090"/>
    <lineage>
        <taxon>Eukaryota</taxon>
        <taxon>Metazoa</taxon>
        <taxon>Ecdysozoa</taxon>
        <taxon>Nematoda</taxon>
        <taxon>Chromadorea</taxon>
        <taxon>Rhabditida</taxon>
        <taxon>Tylenchina</taxon>
        <taxon>Tylenchomorpha</taxon>
        <taxon>Tylenchoidea</taxon>
        <taxon>Heteroderidae</taxon>
        <taxon>Heteroderinae</taxon>
        <taxon>Globodera</taxon>
    </lineage>
</organism>
<dbReference type="AlphaFoldDB" id="A0A183BNN1"/>
<sequence>MKTKLAFICIAMTMRTMTPGRVVPQLNSPLSRSVVKKILNAMTKDDFAWKNYFKNRSEEDKLGSGALTELKERHNELEALDEGGV</sequence>
<name>A0A183BNN1_GLOPA</name>
<proteinExistence type="predicted"/>
<reference evidence="1" key="1">
    <citation type="submission" date="2013-12" db="EMBL/GenBank/DDBJ databases">
        <authorList>
            <person name="Aslett M."/>
        </authorList>
    </citation>
    <scope>NUCLEOTIDE SEQUENCE [LARGE SCALE GENOMIC DNA]</scope>
    <source>
        <strain evidence="1">Lindley</strain>
    </source>
</reference>
<reference evidence="1" key="2">
    <citation type="submission" date="2014-05" db="EMBL/GenBank/DDBJ databases">
        <title>The genome and life-stage specific transcriptomes of Globodera pallida elucidate key aspects of plant parasitism by a cyst nematode.</title>
        <authorList>
            <person name="Cotton J.A."/>
            <person name="Lilley C.J."/>
            <person name="Jones L.M."/>
            <person name="Kikuchi T."/>
            <person name="Reid A.J."/>
            <person name="Thorpe P."/>
            <person name="Tsai I.J."/>
            <person name="Beasley H."/>
            <person name="Blok V."/>
            <person name="Cock P.J.A."/>
            <person name="Van den Akker S.E."/>
            <person name="Holroyd N."/>
            <person name="Hunt M."/>
            <person name="Mantelin S."/>
            <person name="Naghra H."/>
            <person name="Pain A."/>
            <person name="Palomares-Rius J.E."/>
            <person name="Zarowiecki M."/>
            <person name="Berriman M."/>
            <person name="Jones J.T."/>
            <person name="Urwin P.E."/>
        </authorList>
    </citation>
    <scope>NUCLEOTIDE SEQUENCE [LARGE SCALE GENOMIC DNA]</scope>
    <source>
        <strain evidence="1">Lindley</strain>
    </source>
</reference>
<evidence type="ECO:0000313" key="2">
    <source>
        <dbReference type="WBParaSite" id="GPLIN_000221700"/>
    </source>
</evidence>
<keyword evidence="1" id="KW-1185">Reference proteome</keyword>